<dbReference type="InterPro" id="IPR000906">
    <property type="entry name" value="ZU5_dom"/>
</dbReference>
<gene>
    <name evidence="2" type="ORF">WJU16_23205</name>
</gene>
<protein>
    <recommendedName>
        <fullName evidence="1">ZU5 domain-containing protein</fullName>
    </recommendedName>
</protein>
<accession>A0ABZ2YMD8</accession>
<name>A0ABZ2YMD8_9BACT</name>
<reference evidence="3" key="1">
    <citation type="submission" date="2024-03" db="EMBL/GenBank/DDBJ databases">
        <title>Chitinophaga horti sp. nov., isolated from garden soil.</title>
        <authorList>
            <person name="Lee D.S."/>
            <person name="Han D.M."/>
            <person name="Baek J.H."/>
            <person name="Choi D.G."/>
            <person name="Jeon J.H."/>
            <person name="Jeon C.O."/>
        </authorList>
    </citation>
    <scope>NUCLEOTIDE SEQUENCE [LARGE SCALE GENOMIC DNA]</scope>
    <source>
        <strain evidence="3">GPA1</strain>
    </source>
</reference>
<evidence type="ECO:0000313" key="3">
    <source>
        <dbReference type="Proteomes" id="UP001485459"/>
    </source>
</evidence>
<dbReference type="Proteomes" id="UP001485459">
    <property type="component" value="Chromosome"/>
</dbReference>
<dbReference type="RefSeq" id="WP_341835740.1">
    <property type="nucleotide sequence ID" value="NZ_CP149822.1"/>
</dbReference>
<evidence type="ECO:0000313" key="2">
    <source>
        <dbReference type="EMBL" id="WZN40875.1"/>
    </source>
</evidence>
<evidence type="ECO:0000259" key="1">
    <source>
        <dbReference type="Pfam" id="PF00791"/>
    </source>
</evidence>
<dbReference type="PROSITE" id="PS51257">
    <property type="entry name" value="PROKAR_LIPOPROTEIN"/>
    <property type="match status" value="1"/>
</dbReference>
<dbReference type="Pfam" id="PF00791">
    <property type="entry name" value="ZU5"/>
    <property type="match status" value="1"/>
</dbReference>
<dbReference type="EMBL" id="CP149822">
    <property type="protein sequence ID" value="WZN40875.1"/>
    <property type="molecule type" value="Genomic_DNA"/>
</dbReference>
<dbReference type="Gene3D" id="2.60.220.30">
    <property type="match status" value="1"/>
</dbReference>
<feature type="domain" description="ZU5" evidence="1">
    <location>
        <begin position="52"/>
        <end position="123"/>
    </location>
</feature>
<proteinExistence type="predicted"/>
<keyword evidence="3" id="KW-1185">Reference proteome</keyword>
<organism evidence="2 3">
    <name type="scientific">Chitinophaga pollutisoli</name>
    <dbReference type="NCBI Taxonomy" id="3133966"/>
    <lineage>
        <taxon>Bacteria</taxon>
        <taxon>Pseudomonadati</taxon>
        <taxon>Bacteroidota</taxon>
        <taxon>Chitinophagia</taxon>
        <taxon>Chitinophagales</taxon>
        <taxon>Chitinophagaceae</taxon>
        <taxon>Chitinophaga</taxon>
    </lineage>
</organism>
<sequence>MKYYVLCAFGLLSLFACSKKSKKDQPEPDKPAVVTGKPFTTAKGAVAGQVAWAVIGAAGGSLQSTDLNVSLTVPSGAVAEDRTFRIQAVSNTLRPDKPLLAYRILPDDVNFTKPVTVTIKYNPEDLTPGAEDMLMLAYQDANGTWKPMATKLDKTNHTVTATMTHFCDIAFYEVYELFAAKTEIAAGQEVSLRCGVQEISPNQDSLLAPLQHPVDDAGFGRPATSQYAMLHGKYAGSISGWKVLNGPGTVTAARNPHGLEANAVYKAPANVPVPSHAEVEVTLEGLPGVKDPSAPDGVRKPGKLVLRKRIGLVPSEGYTFMKIVVNGVETLIAPEQPMYAEYDPTAFALFEAGVNGGLSCKLVLTHPQPGSWPCGPQDGTATEASVEFHFDAVNFALSRFCQNVDGRQVTRYTGGRLEITKVGNAGEPIEGSFSGNVFRQLNAVECNFQEYEFRVTFRFLRSS</sequence>